<dbReference type="InterPro" id="IPR050109">
    <property type="entry name" value="HTH-type_TetR-like_transc_reg"/>
</dbReference>
<keyword evidence="5" id="KW-1185">Reference proteome</keyword>
<dbReference type="AlphaFoldDB" id="A0A848KXN4"/>
<dbReference type="PANTHER" id="PTHR30055:SF153">
    <property type="entry name" value="HTH-TYPE TRANSCRIPTIONAL REPRESSOR RV3405C"/>
    <property type="match status" value="1"/>
</dbReference>
<evidence type="ECO:0000259" key="3">
    <source>
        <dbReference type="PROSITE" id="PS50977"/>
    </source>
</evidence>
<dbReference type="RefSeq" id="WP_170195919.1">
    <property type="nucleotide sequence ID" value="NZ_JABBNB010000023.1"/>
</dbReference>
<protein>
    <submittedName>
        <fullName evidence="4">TetR/AcrR family transcriptional regulator</fullName>
    </submittedName>
</protein>
<accession>A0A848KXN4</accession>
<feature type="DNA-binding region" description="H-T-H motif" evidence="2">
    <location>
        <begin position="39"/>
        <end position="58"/>
    </location>
</feature>
<organism evidence="4 5">
    <name type="scientific">Gordonia asplenii</name>
    <dbReference type="NCBI Taxonomy" id="2725283"/>
    <lineage>
        <taxon>Bacteria</taxon>
        <taxon>Bacillati</taxon>
        <taxon>Actinomycetota</taxon>
        <taxon>Actinomycetes</taxon>
        <taxon>Mycobacteriales</taxon>
        <taxon>Gordoniaceae</taxon>
        <taxon>Gordonia</taxon>
    </lineage>
</organism>
<dbReference type="InterPro" id="IPR036271">
    <property type="entry name" value="Tet_transcr_reg_TetR-rel_C_sf"/>
</dbReference>
<evidence type="ECO:0000256" key="2">
    <source>
        <dbReference type="PROSITE-ProRule" id="PRU00335"/>
    </source>
</evidence>
<dbReference type="SUPFAM" id="SSF46689">
    <property type="entry name" value="Homeodomain-like"/>
    <property type="match status" value="1"/>
</dbReference>
<dbReference type="Gene3D" id="1.10.357.10">
    <property type="entry name" value="Tetracycline Repressor, domain 2"/>
    <property type="match status" value="1"/>
</dbReference>
<name>A0A848KXN4_9ACTN</name>
<dbReference type="InterPro" id="IPR009057">
    <property type="entry name" value="Homeodomain-like_sf"/>
</dbReference>
<evidence type="ECO:0000313" key="5">
    <source>
        <dbReference type="Proteomes" id="UP000550729"/>
    </source>
</evidence>
<dbReference type="InterPro" id="IPR001647">
    <property type="entry name" value="HTH_TetR"/>
</dbReference>
<dbReference type="Gene3D" id="1.10.10.60">
    <property type="entry name" value="Homeodomain-like"/>
    <property type="match status" value="1"/>
</dbReference>
<sequence>MSIRNDTSSVSSSAGDEIADRVLDATRAAVLRHQGRRVTLAEVAREAGVSRPTVYRRWADMDALLRDLMTREVGRIVDAVTGTTPLRTGRGFDATVDQVVRIAAAMRDDELFAVLWTARSDFMTPYVFDRLGQSQRGLLRLLADGIADAQRDGHVRAGDPDKLAAMVLLITQSAVQSRSLVEPILGDDWTVELHHALASYLHNPQSGPLRGPRYPEPENS</sequence>
<dbReference type="PROSITE" id="PS50977">
    <property type="entry name" value="HTH_TETR_2"/>
    <property type="match status" value="1"/>
</dbReference>
<comment type="caution">
    <text evidence="4">The sequence shown here is derived from an EMBL/GenBank/DDBJ whole genome shotgun (WGS) entry which is preliminary data.</text>
</comment>
<dbReference type="Proteomes" id="UP000550729">
    <property type="component" value="Unassembled WGS sequence"/>
</dbReference>
<dbReference type="SUPFAM" id="SSF48498">
    <property type="entry name" value="Tetracyclin repressor-like, C-terminal domain"/>
    <property type="match status" value="1"/>
</dbReference>
<dbReference type="PANTHER" id="PTHR30055">
    <property type="entry name" value="HTH-TYPE TRANSCRIPTIONAL REGULATOR RUTR"/>
    <property type="match status" value="1"/>
</dbReference>
<dbReference type="GO" id="GO:0000976">
    <property type="term" value="F:transcription cis-regulatory region binding"/>
    <property type="evidence" value="ECO:0007669"/>
    <property type="project" value="TreeGrafter"/>
</dbReference>
<dbReference type="EMBL" id="JABBNB010000023">
    <property type="protein sequence ID" value="NMO03410.1"/>
    <property type="molecule type" value="Genomic_DNA"/>
</dbReference>
<keyword evidence="1 2" id="KW-0238">DNA-binding</keyword>
<dbReference type="Pfam" id="PF00440">
    <property type="entry name" value="TetR_N"/>
    <property type="match status" value="1"/>
</dbReference>
<reference evidence="4 5" key="1">
    <citation type="submission" date="2020-04" db="EMBL/GenBank/DDBJ databases">
        <title>Gordonia sp. nov. TBRC 11910.</title>
        <authorList>
            <person name="Suriyachadkun C."/>
        </authorList>
    </citation>
    <scope>NUCLEOTIDE SEQUENCE [LARGE SCALE GENOMIC DNA]</scope>
    <source>
        <strain evidence="4 5">TBRC 11910</strain>
    </source>
</reference>
<proteinExistence type="predicted"/>
<feature type="domain" description="HTH tetR-type" evidence="3">
    <location>
        <begin position="16"/>
        <end position="76"/>
    </location>
</feature>
<evidence type="ECO:0000313" key="4">
    <source>
        <dbReference type="EMBL" id="NMO03410.1"/>
    </source>
</evidence>
<evidence type="ECO:0000256" key="1">
    <source>
        <dbReference type="ARBA" id="ARBA00023125"/>
    </source>
</evidence>
<dbReference type="GO" id="GO:0003700">
    <property type="term" value="F:DNA-binding transcription factor activity"/>
    <property type="evidence" value="ECO:0007669"/>
    <property type="project" value="TreeGrafter"/>
</dbReference>
<gene>
    <name evidence="4" type="ORF">HH308_19530</name>
</gene>